<dbReference type="SUPFAM" id="SSF49299">
    <property type="entry name" value="PKD domain"/>
    <property type="match status" value="3"/>
</dbReference>
<comment type="caution">
    <text evidence="2">The sequence shown here is derived from an EMBL/GenBank/DDBJ whole genome shotgun (WGS) entry which is preliminary data.</text>
</comment>
<dbReference type="SUPFAM" id="SSF48726">
    <property type="entry name" value="Immunoglobulin"/>
    <property type="match status" value="1"/>
</dbReference>
<dbReference type="CDD" id="cd00146">
    <property type="entry name" value="PKD"/>
    <property type="match status" value="3"/>
</dbReference>
<dbReference type="SMART" id="SM00089">
    <property type="entry name" value="PKD"/>
    <property type="match status" value="3"/>
</dbReference>
<protein>
    <submittedName>
        <fullName evidence="2">PKD domain-containing protein</fullName>
    </submittedName>
</protein>
<accession>A0ABT8KRA0</accession>
<dbReference type="PROSITE" id="PS50093">
    <property type="entry name" value="PKD"/>
    <property type="match status" value="3"/>
</dbReference>
<dbReference type="Pfam" id="PF18911">
    <property type="entry name" value="PKD_4"/>
    <property type="match status" value="2"/>
</dbReference>
<dbReference type="InterPro" id="IPR045828">
    <property type="entry name" value="PKD_Bacteroidetes"/>
</dbReference>
<dbReference type="InterPro" id="IPR013783">
    <property type="entry name" value="Ig-like_fold"/>
</dbReference>
<dbReference type="Pfam" id="PF19408">
    <property type="entry name" value="PKD_6"/>
    <property type="match status" value="3"/>
</dbReference>
<dbReference type="InterPro" id="IPR045829">
    <property type="entry name" value="PKD_6"/>
</dbReference>
<keyword evidence="3" id="KW-1185">Reference proteome</keyword>
<dbReference type="InterPro" id="IPR035986">
    <property type="entry name" value="PKD_dom_sf"/>
</dbReference>
<dbReference type="InterPro" id="IPR022409">
    <property type="entry name" value="PKD/Chitinase_dom"/>
</dbReference>
<dbReference type="Pfam" id="PF00801">
    <property type="entry name" value="PKD"/>
    <property type="match status" value="1"/>
</dbReference>
<dbReference type="Proteomes" id="UP001172082">
    <property type="component" value="Unassembled WGS sequence"/>
</dbReference>
<dbReference type="Pfam" id="PF19406">
    <property type="entry name" value="PKD_5"/>
    <property type="match status" value="12"/>
</dbReference>
<evidence type="ECO:0000313" key="3">
    <source>
        <dbReference type="Proteomes" id="UP001172082"/>
    </source>
</evidence>
<reference evidence="2" key="1">
    <citation type="submission" date="2023-06" db="EMBL/GenBank/DDBJ databases">
        <title>Genomic of Parafulvivirga corallium.</title>
        <authorList>
            <person name="Wang G."/>
        </authorList>
    </citation>
    <scope>NUCLEOTIDE SEQUENCE</scope>
    <source>
        <strain evidence="2">BMA10</strain>
    </source>
</reference>
<feature type="domain" description="PKD" evidence="1">
    <location>
        <begin position="3794"/>
        <end position="3858"/>
    </location>
</feature>
<dbReference type="Gene3D" id="2.60.40.10">
    <property type="entry name" value="Immunoglobulins"/>
    <property type="match status" value="8"/>
</dbReference>
<sequence length="3977" mass="409832">MSGSSLKLLTLSLFMILIFSFEAKSQCTRVPSAGGGFFPSQTCQPVTVTLLELSSAVPGNVRAGDVYTIDWGDGTIVTHTTTVNNEAPPAGIMTHVYGPTATNCSYATIFRVENPCGVGDQITGIVNVHDTDEVGMSITQDYVICEGYGGTFTFTDATTMNCLAPAFGDANDGPRTIRWEYGTGASSLANVTVSGNDASSSPYLGATSSVTGPGSNSETVVIPAASTVGMAGSYFEVTLHNWNDCNPFSSGTTGSVTVTARITVMASPVAPTAPDQDYCFGGVGPLFATGAGGTLRWYENATLDAQGLIASGTQVATGGTFAHGQTAPGSYTYWVTETAANSCEGPAREVTLNIREDLNLTGPISGDQNICPGETGITYSLPSPPATQTVGGTTEYVWSVPVGWTITAGQGTQTITVDAPSTTGTDNITAYWQYTSAPNCASNTLTLPVTINIMPAGNISGTQTICEGSAPTITLNMTSGVGNTGPFEVDYTDGTNNFTATVPFGSSTVTPSIDPPVGTTTYTITEIRDLNPNGCTTTAPNALITGSAVVTVREDLNLTDVVSGPTNVCPGDIVNFSLPVDPPTMPVGGTTVYQWRLPNSSGTNLGTITAGQNTKEITVQVGNNTGLKTVQVRWRYSNSPRCSTPWQTYNVTVNIEPEVEISGDQTICLGDNPVLTFSNLVGVGGSGPFDIDYTPDGGTTIFTATNVNIAGGTVNAPAPASAGVYTYTITEIRDNATNGCVSTAPSSNITGSATVTVRETLNLVDVITGPANVCANQIGAIFTLPNPPASQPVGGTTEYQWTVPADWTITSGQGTETLTVDIGSSTGPGRTVSVVWQYPTAPNCTSGSVSTNVTVDQGPTIATVGAGQSFCTTTDLVSNGLGGNTPTVGTGQWTQVSGPAVATITNNLDPNTTVSIANATEAGVYVFRWSISNGTCPPSTADITIDFGTAPVAADAHTGSGTNTDETCGTVFTLQGNTPLNVLGGAANGQWTQLSGPGITTFGDATDPNSTATVSAFGTYQYQWAITSGTCPSTTSTVDITFHESAIVNVPADFDVCRNSLTLVPVTASGTVSGSVSTGTWSVVGGTGLGTGTLVSTDMGGGNIDLSYTPVVGDLGQVIIFGLTSANPGTSCTAVVEQLSITIKKEPNVTNATLTQTICSGGTATFTPTSDVGTATFSWTASVISGGTVTGFSTSGTGNISEILINGGNNIETVRYVVTATDDGCTSPSVNFDVTVNPTPTVQADKNSETICNNGTTSIDLDAVIPVVGTTYTWTVVDNPDVTGESGDATGTLTEITQTLTNTSNIAQTVTYTVTPTANACSGPTVDIIVTVQPEPTITNGGAITICSEDQLNFTPTGPVSGTNFTWTSSSDPNITGNSASGSGTITDILTNSGTDPHTITYTITPIANGCTGPTDTYVVTVNPKPDITNMPVGAQSICSGDTYTFNPTTNITTGVTTYSWTVVSTGNITGLPGTGSGTGNISHTLTNTGTNVEIVTYAITPTANGCDGDLEIITVLVNPVADVSNAVLAETICDGDILNFVPTSNVVGTTFSWTAALTSGTVTGFTAAGTGSITDQLFNTTNAAGVVTYTITPTVNGCTGTPANYVVTVNPSPEVTNATLTATICSGDIVNFVPTSDVAGSSFNWSAAISGNLVGWTPTGSGNISQTITNTGTTNETLTYTITASKDGCSGTPVNFVVTVRPEPNISNPITDLTQTICSGGTATFTPIETVVGTTFNWTVAVTNGTATSADITAGSGTGAISSVITNTGTIDAEVTYTFSPVANTCPGPNFTVVFTITPTPDVNNLPATTTICSGESLNFTPTSSVAGTTFSWVSSVNANVTGNAANGFGPITDALTNTSFVQQTITYTVTPEVNGCPGPAQVYTVNIDPKPDVSNAPLTQTICSGDPLNIVLTSNVVGTTFSWTSSISGNITGNTAAGSGNITDNLVNTGTNIETVTYTIIPSASGCNGDPVNYVVTVNPTPNVNNPAPDLTQTLCSGGTATFNPTGDVAGTTYNWTATVNANIAGYGVVQNGTGAISEVLTNTGFNIETITYTITPVANGCNGPTVDFVVTINPEPNINNSPGNQTICSNQSFSYTPAGDVAGTVFNWTSSSSSVNIVGNTTNGSGAINDALTNNGVTSETVTYQITPVANGCNGPTETIVVTVNPRPIVVPSVFSQAICDGQATNITLTGDVSFGTGTTFSWTIESPGPNITGATAGTGSTIAQTLNNTGSAIETVTYRVTPSANGCDGNFRDIIVTVYPTPSTSAITSATGGSTDACVNGTNIYRVDGITGTIGSTYTWSIAPLDGNEPTVTAFNNNVILDFGPNPWTGTLSVVETTNGCDGPTQNLAVSSFALPVPDAGTDVTVCQGQSTVIGGTPSASGGSGTYSYQWTPATGLNNPFIANPTTTPTSTITYTLEVTDVTTGCIASDIITVTVEPLPPLPTISVAAGTPTFCEGTGTVTLRSSNVGAATYQWYKEDGFGIPQIIVGATNQDLVLSTEAESGIYHVEVISAFGCVSPMSIGQSVTINPVPAQPTISIVAGDADAQFCDDAITTVTLEAIHPVTPTIVSYVWYKDGNPVVGANTNQITLSNASESGNYTVKLIGIAPTSCESIESAPQAVVINPIPSQPFITITTGAPDLCEGDNLTLESSNIGAATYQWYKDGIILPAETNQTLVITGIVAADAGDYTVEVIGPAPTNCVSTLSPAQTINVNPIPTKAVISIAAGDADAIFCDDGATFVTLEANATDADSYKWFRDGVEIIGATGNQLLLTSYTETGNYTAQAIGIANSLCAGTLSDPFAVTIHQSPDIPVFSGPGQSCSGATAFLQITLTQGTAPYTIIYQDDQGNPPVTLNNYNSGDFIPVTPINNTAFPIVVRYTITSVTDANGCTSPSFGLPYDLQVKPLPQVSPIVGLTEVCVNDTNVRYEVTPHAGSTYNWLVDLAFYTAGGTIANGGGINDPFIELNLGATNTTFNVSVYETRLGCDGPTEMLTVSSYNPAIADAGTDQAICFGASTVIGGAPTATSGSGDYSYLWTPTTGLNDPFIANPTASPLATTDYTVTVTDNRSGCTAATDVVRVTVHDLPVITFNPIPGICVTATNYTLTEASPVGGIYSIASGGTPPGSITVSGSDYIFHPNVAGVGFHTIRYDYTDGNGCSNFATQTIEVYATPTVTLDPFSDVCIDNPPILLTGGMANGFPVTGGVYSVQAPTNPAAVTFDGLNYHFDPSVAGAGTHTIEFNYTDGNGCSNVVPATSTIVVNPLPNVSVVAFPNVGICNTPYTLTEGRVDGNPVVGGTYSGTGVIETAPGIFEFHIATAGVGTHTITFEYTDPATGCTNQSTADITVDDLPNIQLAPLANVGMCTAPFALTGGTPATPGTGTYSGPGVSEVTPGTFIFDPDVAGVGIHLIVYNYIDEHGCTNVPATQTITVEPPPFIAFGPINPICENAAPIVLDMSLPTGGVYSMDDPALSAAITFNGSDYEFDPSIAGAGTHIINYSITDAFGCSATEQQTIDVNPLPSGSISASGAYCNGGPLQFDLTGIAPFNIVYEDDQGNTFTANNVGNIYVQNVDPPVNTVYTLVSVTDRYGCTQNNIPPSSATVTITPVASFTVDPPQQIVPNQTVTITNNTNPGNWEYTWDFGDGNSISGTSGNLNITHADGAVTTGTLENPVHTYATYGNYTIELTVTDGNCTSITSNLVVIQPLPPIVDFEWTPSVGCTPLEVSFTNLTQFADEDSYYWQFGENEGFSLAQNPVYVYNRPGVYTVTLTAYNALGIGVTETKEMIIEVHEMPVARFTVRPTQVFLPDNPVFFTNLSFGGDSYLWDFGDGNTSTEFEPIHIYEQAGVYDVTLTVTNANQCTDVITIREAVVALDGGQIKVPNVFTPNPNGPSGGNVSLGTVQNDVFIPLIDGATEFSMEVYSRWGELIFATQSQNVGWDGYYKGKIAPNGVYLYKIEATLRDGKKITRVGDVTLIR</sequence>
<name>A0ABT8KRA0_9BACT</name>
<evidence type="ECO:0000259" key="1">
    <source>
        <dbReference type="PROSITE" id="PS50093"/>
    </source>
</evidence>
<organism evidence="2 3">
    <name type="scientific">Splendidivirga corallicola</name>
    <dbReference type="NCBI Taxonomy" id="3051826"/>
    <lineage>
        <taxon>Bacteria</taxon>
        <taxon>Pseudomonadati</taxon>
        <taxon>Bacteroidota</taxon>
        <taxon>Cytophagia</taxon>
        <taxon>Cytophagales</taxon>
        <taxon>Splendidivirgaceae</taxon>
        <taxon>Splendidivirga</taxon>
    </lineage>
</organism>
<feature type="domain" description="PKD" evidence="1">
    <location>
        <begin position="3709"/>
        <end position="3795"/>
    </location>
</feature>
<dbReference type="InterPro" id="IPR036179">
    <property type="entry name" value="Ig-like_dom_sf"/>
</dbReference>
<dbReference type="Pfam" id="PF13585">
    <property type="entry name" value="CHU_C"/>
    <property type="match status" value="1"/>
</dbReference>
<dbReference type="EMBL" id="JAUJEA010000006">
    <property type="protein sequence ID" value="MDN5203269.1"/>
    <property type="molecule type" value="Genomic_DNA"/>
</dbReference>
<evidence type="ECO:0000313" key="2">
    <source>
        <dbReference type="EMBL" id="MDN5203269.1"/>
    </source>
</evidence>
<proteinExistence type="predicted"/>
<dbReference type="InterPro" id="IPR000601">
    <property type="entry name" value="PKD_dom"/>
</dbReference>
<gene>
    <name evidence="2" type="ORF">QQ008_17900</name>
</gene>
<dbReference type="RefSeq" id="WP_346753292.1">
    <property type="nucleotide sequence ID" value="NZ_JAUJEA010000006.1"/>
</dbReference>
<feature type="domain" description="PKD" evidence="1">
    <location>
        <begin position="3639"/>
        <end position="3710"/>
    </location>
</feature>